<accession>A0ABS2CRQ3</accession>
<feature type="transmembrane region" description="Helical" evidence="1">
    <location>
        <begin position="120"/>
        <end position="144"/>
    </location>
</feature>
<feature type="transmembrane region" description="Helical" evidence="1">
    <location>
        <begin position="410"/>
        <end position="432"/>
    </location>
</feature>
<evidence type="ECO:0000313" key="3">
    <source>
        <dbReference type="Proteomes" id="UP001430172"/>
    </source>
</evidence>
<dbReference type="Proteomes" id="UP001430172">
    <property type="component" value="Unassembled WGS sequence"/>
</dbReference>
<feature type="transmembrane region" description="Helical" evidence="1">
    <location>
        <begin position="65"/>
        <end position="87"/>
    </location>
</feature>
<feature type="transmembrane region" description="Helical" evidence="1">
    <location>
        <begin position="268"/>
        <end position="288"/>
    </location>
</feature>
<evidence type="ECO:0008006" key="4">
    <source>
        <dbReference type="Google" id="ProtNLM"/>
    </source>
</evidence>
<feature type="transmembrane region" description="Helical" evidence="1">
    <location>
        <begin position="30"/>
        <end position="53"/>
    </location>
</feature>
<dbReference type="RefSeq" id="WP_204133030.1">
    <property type="nucleotide sequence ID" value="NZ_JAFDVD010000027.1"/>
</dbReference>
<feature type="transmembrane region" description="Helical" evidence="1">
    <location>
        <begin position="150"/>
        <end position="172"/>
    </location>
</feature>
<organism evidence="2 3">
    <name type="scientific">Phycicoccus sonneratiae</name>
    <dbReference type="NCBI Taxonomy" id="2807628"/>
    <lineage>
        <taxon>Bacteria</taxon>
        <taxon>Bacillati</taxon>
        <taxon>Actinomycetota</taxon>
        <taxon>Actinomycetes</taxon>
        <taxon>Micrococcales</taxon>
        <taxon>Intrasporangiaceae</taxon>
        <taxon>Phycicoccus</taxon>
    </lineage>
</organism>
<keyword evidence="1" id="KW-1133">Transmembrane helix</keyword>
<sequence length="471" mass="46727">MSDVVPDRERFEDASHVLHGPAGSTAWRQLLYVLYVVAILTGLYGFTVTRAVVEVYGPGWRAAGATGPVAAGGAVLVVVALVLAHLVGRRRGPVTPDPAWVDLVVASSVDRALTLRESWLVPWLTLLVAGGLVGGVGGAALVGGGATGPLALPVGLVGGLLVGAGLAGSWLAGQVAADPAGAPRRGPAAVAGVLRTRATLRGLGVEGLRAHSLRAARIGGATFTADTRSLRLEVAAPVRRGRGRHLRPHGRRGTVLARDLLGLRRQPLLAVGGALLVAPGAAATGWVVAAHPPVAVAVLGVLGLQLGAGVVAEGLRLHGDTLGAPRLLGGSVRGQALAHTGTPALLLLLLGAPVAAVTAGALAGPVAAAGAVLAVVGVAVVVLAGLWLASFRGQPPMSAFGAGNGASTLLAWWAWPRVVAVTAGAVVLVRLARLGAGEAGPLSVAVVVVVLAVLVPVADGALTRAAAAHRG</sequence>
<comment type="caution">
    <text evidence="2">The sequence shown here is derived from an EMBL/GenBank/DDBJ whole genome shotgun (WGS) entry which is preliminary data.</text>
</comment>
<evidence type="ECO:0000256" key="1">
    <source>
        <dbReference type="SAM" id="Phobius"/>
    </source>
</evidence>
<dbReference type="EMBL" id="JAFDVD010000027">
    <property type="protein sequence ID" value="MBM6402562.1"/>
    <property type="molecule type" value="Genomic_DNA"/>
</dbReference>
<name>A0ABS2CRQ3_9MICO</name>
<keyword evidence="3" id="KW-1185">Reference proteome</keyword>
<gene>
    <name evidence="2" type="ORF">JQN70_19385</name>
</gene>
<keyword evidence="1" id="KW-0472">Membrane</keyword>
<evidence type="ECO:0000313" key="2">
    <source>
        <dbReference type="EMBL" id="MBM6402562.1"/>
    </source>
</evidence>
<feature type="transmembrane region" description="Helical" evidence="1">
    <location>
        <begin position="444"/>
        <end position="462"/>
    </location>
</feature>
<feature type="transmembrane region" description="Helical" evidence="1">
    <location>
        <begin position="336"/>
        <end position="362"/>
    </location>
</feature>
<proteinExistence type="predicted"/>
<feature type="transmembrane region" description="Helical" evidence="1">
    <location>
        <begin position="368"/>
        <end position="389"/>
    </location>
</feature>
<protein>
    <recommendedName>
        <fullName evidence="4">ABC transporter permease</fullName>
    </recommendedName>
</protein>
<reference evidence="2" key="1">
    <citation type="submission" date="2021-02" db="EMBL/GenBank/DDBJ databases">
        <title>Phycicoccus sp. MQZ13P-5T, whole genome shotgun sequence.</title>
        <authorList>
            <person name="Tuo L."/>
        </authorList>
    </citation>
    <scope>NUCLEOTIDE SEQUENCE</scope>
    <source>
        <strain evidence="2">MQZ13P-5</strain>
    </source>
</reference>
<keyword evidence="1" id="KW-0812">Transmembrane</keyword>
<feature type="transmembrane region" description="Helical" evidence="1">
    <location>
        <begin position="294"/>
        <end position="315"/>
    </location>
</feature>